<dbReference type="EMBL" id="BRZM01003108">
    <property type="protein sequence ID" value="GLD45544.1"/>
    <property type="molecule type" value="Genomic_DNA"/>
</dbReference>
<evidence type="ECO:0000313" key="2">
    <source>
        <dbReference type="Proteomes" id="UP001279410"/>
    </source>
</evidence>
<comment type="caution">
    <text evidence="1">The sequence shown here is derived from an EMBL/GenBank/DDBJ whole genome shotgun (WGS) entry which is preliminary data.</text>
</comment>
<dbReference type="AlphaFoldDB" id="A0AAD3M278"/>
<reference evidence="1" key="1">
    <citation type="submission" date="2022-08" db="EMBL/GenBank/DDBJ databases">
        <title>Genome sequencing of akame (Lates japonicus).</title>
        <authorList>
            <person name="Hashiguchi Y."/>
            <person name="Takahashi H."/>
        </authorList>
    </citation>
    <scope>NUCLEOTIDE SEQUENCE</scope>
    <source>
        <strain evidence="1">Kochi</strain>
    </source>
</reference>
<accession>A0AAD3M278</accession>
<dbReference type="InterPro" id="IPR030718">
    <property type="entry name" value="EC_dom_sf"/>
</dbReference>
<dbReference type="Gene3D" id="2.60.40.3430">
    <property type="match status" value="1"/>
</dbReference>
<dbReference type="GO" id="GO:0007605">
    <property type="term" value="P:sensory perception of sound"/>
    <property type="evidence" value="ECO:0007669"/>
    <property type="project" value="InterPro"/>
</dbReference>
<sequence>MPELSCPESIADTPHILPYSLALKRDRQNSDHQQQITSKRLIAIHDITTSFGQRLLSCPRHQTGHQKHGGLRTEKEKTANPMAKLLEPRSPAAQMKRVITVTPAAPQSLHLTQCKLSRPGPPATIVTIDEESPNGPGVLKIRHGGHGPLAGGVWRASRAARGQVRLMGHVYRAGPGGAGGKLPDAGAEWRARPVVDAVADAVSALKRATAVKIQSTADKAASGNARFWASPKLLLNMRRLRIAHAAQLTWA</sequence>
<dbReference type="GO" id="GO:0007155">
    <property type="term" value="P:cell adhesion"/>
    <property type="evidence" value="ECO:0007669"/>
    <property type="project" value="InterPro"/>
</dbReference>
<proteinExistence type="predicted"/>
<protein>
    <submittedName>
        <fullName evidence="1">Protocadherin-15-like protein</fullName>
    </submittedName>
</protein>
<organism evidence="1 2">
    <name type="scientific">Lates japonicus</name>
    <name type="common">Japanese lates</name>
    <dbReference type="NCBI Taxonomy" id="270547"/>
    <lineage>
        <taxon>Eukaryota</taxon>
        <taxon>Metazoa</taxon>
        <taxon>Chordata</taxon>
        <taxon>Craniata</taxon>
        <taxon>Vertebrata</taxon>
        <taxon>Euteleostomi</taxon>
        <taxon>Actinopterygii</taxon>
        <taxon>Neopterygii</taxon>
        <taxon>Teleostei</taxon>
        <taxon>Neoteleostei</taxon>
        <taxon>Acanthomorphata</taxon>
        <taxon>Carangaria</taxon>
        <taxon>Carangaria incertae sedis</taxon>
        <taxon>Centropomidae</taxon>
        <taxon>Lates</taxon>
    </lineage>
</organism>
<evidence type="ECO:0000313" key="1">
    <source>
        <dbReference type="EMBL" id="GLD45544.1"/>
    </source>
</evidence>
<name>A0AAD3M278_LATJO</name>
<keyword evidence="2" id="KW-1185">Reference proteome</keyword>
<dbReference type="GO" id="GO:0048839">
    <property type="term" value="P:inner ear development"/>
    <property type="evidence" value="ECO:0007669"/>
    <property type="project" value="InterPro"/>
</dbReference>
<dbReference type="GO" id="GO:0032420">
    <property type="term" value="C:stereocilium"/>
    <property type="evidence" value="ECO:0007669"/>
    <property type="project" value="InterPro"/>
</dbReference>
<gene>
    <name evidence="1" type="ORF">AKAME5_002691600</name>
</gene>
<dbReference type="Proteomes" id="UP001279410">
    <property type="component" value="Unassembled WGS sequence"/>
</dbReference>